<protein>
    <recommendedName>
        <fullName evidence="2">Activator of Hsp90 ATPase homologue 1/2-like C-terminal domain-containing protein</fullName>
    </recommendedName>
</protein>
<proteinExistence type="inferred from homology"/>
<dbReference type="AlphaFoldDB" id="A0A3B0Z603"/>
<accession>A0A3B0Z603</accession>
<dbReference type="Pfam" id="PF08327">
    <property type="entry name" value="AHSA1"/>
    <property type="match status" value="1"/>
</dbReference>
<feature type="domain" description="Activator of Hsp90 ATPase homologue 1/2-like C-terminal" evidence="2">
    <location>
        <begin position="20"/>
        <end position="148"/>
    </location>
</feature>
<organism evidence="3">
    <name type="scientific">hydrothermal vent metagenome</name>
    <dbReference type="NCBI Taxonomy" id="652676"/>
    <lineage>
        <taxon>unclassified sequences</taxon>
        <taxon>metagenomes</taxon>
        <taxon>ecological metagenomes</taxon>
    </lineage>
</organism>
<dbReference type="InterPro" id="IPR023393">
    <property type="entry name" value="START-like_dom_sf"/>
</dbReference>
<comment type="similarity">
    <text evidence="1">Belongs to the AHA1 family.</text>
</comment>
<evidence type="ECO:0000259" key="2">
    <source>
        <dbReference type="Pfam" id="PF08327"/>
    </source>
</evidence>
<sequence length="162" mass="18757">MNTSNANKGFELKIKRIFEAPPQVIFDAWTNPQNLTQWFAPDPGMTVEIDKLELKEGGKYQFKMIEHDTETYIVVGEYLTISPPKQLIFTWKWVQGDDRTEMLVTLDFKNVNGNTELSLLHEKLPDEYAKDHHNQGWVAIFDRLSHIIKTSSLLDSNHPNVN</sequence>
<evidence type="ECO:0000313" key="3">
    <source>
        <dbReference type="EMBL" id="VAW82917.1"/>
    </source>
</evidence>
<name>A0A3B0Z603_9ZZZZ</name>
<dbReference type="Gene3D" id="3.30.530.20">
    <property type="match status" value="1"/>
</dbReference>
<reference evidence="3" key="1">
    <citation type="submission" date="2018-06" db="EMBL/GenBank/DDBJ databases">
        <authorList>
            <person name="Zhirakovskaya E."/>
        </authorList>
    </citation>
    <scope>NUCLEOTIDE SEQUENCE</scope>
</reference>
<gene>
    <name evidence="3" type="ORF">MNBD_GAMMA12-1915</name>
</gene>
<dbReference type="CDD" id="cd07814">
    <property type="entry name" value="SRPBCC_CalC_Aha1-like"/>
    <property type="match status" value="1"/>
</dbReference>
<dbReference type="SUPFAM" id="SSF55961">
    <property type="entry name" value="Bet v1-like"/>
    <property type="match status" value="1"/>
</dbReference>
<dbReference type="EMBL" id="UOFL01000256">
    <property type="protein sequence ID" value="VAW82917.1"/>
    <property type="molecule type" value="Genomic_DNA"/>
</dbReference>
<evidence type="ECO:0000256" key="1">
    <source>
        <dbReference type="ARBA" id="ARBA00006817"/>
    </source>
</evidence>
<dbReference type="InterPro" id="IPR013538">
    <property type="entry name" value="ASHA1/2-like_C"/>
</dbReference>